<accession>A0A0W0YP12</accession>
<evidence type="ECO:0000313" key="1">
    <source>
        <dbReference type="EMBL" id="KTD58615.1"/>
    </source>
</evidence>
<dbReference type="RefSeq" id="WP_027272692.1">
    <property type="nucleotide sequence ID" value="NZ_CAAAJE010000039.1"/>
</dbReference>
<protein>
    <submittedName>
        <fullName evidence="1">Dot/Icm secretion system substrate</fullName>
    </submittedName>
</protein>
<dbReference type="AlphaFoldDB" id="A0A0W0YP12"/>
<dbReference type="EMBL" id="LNYV01000013">
    <property type="protein sequence ID" value="KTD58615.1"/>
    <property type="molecule type" value="Genomic_DNA"/>
</dbReference>
<organism evidence="1 2">
    <name type="scientific">Legionella sainthelensi</name>
    <dbReference type="NCBI Taxonomy" id="28087"/>
    <lineage>
        <taxon>Bacteria</taxon>
        <taxon>Pseudomonadati</taxon>
        <taxon>Pseudomonadota</taxon>
        <taxon>Gammaproteobacteria</taxon>
        <taxon>Legionellales</taxon>
        <taxon>Legionellaceae</taxon>
        <taxon>Legionella</taxon>
    </lineage>
</organism>
<dbReference type="PATRIC" id="fig|28087.4.peg.1304"/>
<reference evidence="1 2" key="1">
    <citation type="submission" date="2015-11" db="EMBL/GenBank/DDBJ databases">
        <title>Genomic analysis of 38 Legionella species identifies large and diverse effector repertoires.</title>
        <authorList>
            <person name="Burstein D."/>
            <person name="Amaro F."/>
            <person name="Zusman T."/>
            <person name="Lifshitz Z."/>
            <person name="Cohen O."/>
            <person name="Gilbert J.A."/>
            <person name="Pupko T."/>
            <person name="Shuman H.A."/>
            <person name="Segal G."/>
        </authorList>
    </citation>
    <scope>NUCLEOTIDE SEQUENCE [LARGE SCALE GENOMIC DNA]</scope>
    <source>
        <strain evidence="1 2">Mt.St.Helens-4</strain>
    </source>
</reference>
<name>A0A0W0YP12_9GAMM</name>
<gene>
    <name evidence="1" type="ORF">Lsai_1222</name>
</gene>
<dbReference type="OrthoDB" id="5649123at2"/>
<comment type="caution">
    <text evidence="1">The sequence shown here is derived from an EMBL/GenBank/DDBJ whole genome shotgun (WGS) entry which is preliminary data.</text>
</comment>
<evidence type="ECO:0000313" key="2">
    <source>
        <dbReference type="Proteomes" id="UP000054621"/>
    </source>
</evidence>
<dbReference type="STRING" id="28087.Lsai_1222"/>
<sequence length="551" mass="62840">METNEHKDAGDKIRIETLKNPYLQGSKSLATGSSNNLRLRIMQKIDDVPVPLDLELSAGDVIALAGDYYTKPGWWSELRIPNKGGDNLEENDQLLNAPVTSIETHAFRQAYDNLASPSVTQQTIHRIFAIDESRFIPGLLKQLLYTISVKDYGTKLSSNEDHFSPWSLRGYIVGHYSALRMAEIAFYCHKIAQGEIGKENEQIPKNVRSTLTHVLKKIEKDPNKYALPEKNEKEILSELGHRYHALAVARDLFAMHFYSDHFAGGHLSRLGKMREQLPQQFGVWGSILVNNMHNEDNEKGVMVTNSFQPPHPEEGHFQMLREDCKAYGDGTYFNHGNDENRNLLINGMDNSLGDIARLLITGERRRSLEYGGITFLPAIDYSKRQTQPLFILGPDRHIYFRSNLRHIKMLSPSEYEKTTQDPSHHGYEKLTPWKAFLLVLKLRMLAPFYRSEVELLTQKRGHEIQEDEQLCTDKIRCQLLLRKQSNMSAVPSFDAKSSAVPLKVGQWRQNAIPIHAIIAEHGLLAQGNKKQLLEKPKEISHPMDLKPTSLF</sequence>
<dbReference type="eggNOG" id="ENOG5031DNM">
    <property type="taxonomic scope" value="Bacteria"/>
</dbReference>
<proteinExistence type="predicted"/>
<dbReference type="Proteomes" id="UP000054621">
    <property type="component" value="Unassembled WGS sequence"/>
</dbReference>